<comment type="caution">
    <text evidence="1">The sequence shown here is derived from an EMBL/GenBank/DDBJ whole genome shotgun (WGS) entry which is preliminary data.</text>
</comment>
<keyword evidence="2" id="KW-1185">Reference proteome</keyword>
<organism evidence="1 2">
    <name type="scientific">Billgrantia montanilacus</name>
    <dbReference type="NCBI Taxonomy" id="2282305"/>
    <lineage>
        <taxon>Bacteria</taxon>
        <taxon>Pseudomonadati</taxon>
        <taxon>Pseudomonadota</taxon>
        <taxon>Gammaproteobacteria</taxon>
        <taxon>Oceanospirillales</taxon>
        <taxon>Halomonadaceae</taxon>
        <taxon>Billgrantia</taxon>
    </lineage>
</organism>
<gene>
    <name evidence="1" type="ORF">DU505_07495</name>
</gene>
<protein>
    <submittedName>
        <fullName evidence="1">Uncharacterized protein</fullName>
    </submittedName>
</protein>
<evidence type="ECO:0000313" key="1">
    <source>
        <dbReference type="EMBL" id="RCV90090.1"/>
    </source>
</evidence>
<accession>A0A368TZ63</accession>
<proteinExistence type="predicted"/>
<dbReference type="EMBL" id="QPII01000004">
    <property type="protein sequence ID" value="RCV90090.1"/>
    <property type="molecule type" value="Genomic_DNA"/>
</dbReference>
<evidence type="ECO:0000313" key="2">
    <source>
        <dbReference type="Proteomes" id="UP000252405"/>
    </source>
</evidence>
<sequence length="72" mass="8064">MGLRWFVKTLQEGMNMNTASQQSCATDSEVLQFWSSQAQLQRTASDAVADYLSSLRDNRPAPVQDSSDRLSH</sequence>
<dbReference type="AlphaFoldDB" id="A0A368TZ63"/>
<dbReference type="Proteomes" id="UP000252405">
    <property type="component" value="Unassembled WGS sequence"/>
</dbReference>
<name>A0A368TZ63_9GAMM</name>
<reference evidence="1 2" key="1">
    <citation type="submission" date="2018-07" db="EMBL/GenBank/DDBJ databases">
        <title>Halomonas montanilacus sp. nov., isolated from Lake Pengyan on Tibetan Plateau.</title>
        <authorList>
            <person name="Lu H."/>
            <person name="Xing P."/>
            <person name="Wu Q."/>
        </authorList>
    </citation>
    <scope>NUCLEOTIDE SEQUENCE [LARGE SCALE GENOMIC DNA]</scope>
    <source>
        <strain evidence="1 2">PYC7W</strain>
    </source>
</reference>